<dbReference type="Proteomes" id="UP000694402">
    <property type="component" value="Unassembled WGS sequence"/>
</dbReference>
<evidence type="ECO:0000256" key="4">
    <source>
        <dbReference type="ARBA" id="ARBA00022989"/>
    </source>
</evidence>
<dbReference type="FunFam" id="2.60.40.10:FF:000210">
    <property type="entry name" value="Fibronectin type III domain containing 3A"/>
    <property type="match status" value="1"/>
</dbReference>
<feature type="domain" description="Fibronectin type-III" evidence="9">
    <location>
        <begin position="999"/>
        <end position="1099"/>
    </location>
</feature>
<dbReference type="InterPro" id="IPR013783">
    <property type="entry name" value="Ig-like_fold"/>
</dbReference>
<feature type="domain" description="Fibronectin type-III" evidence="9">
    <location>
        <begin position="332"/>
        <end position="424"/>
    </location>
</feature>
<name>A0AAZ3RN29_ONCTS</name>
<organism evidence="10 11">
    <name type="scientific">Oncorhynchus tshawytscha</name>
    <name type="common">Chinook salmon</name>
    <name type="synonym">Salmo tshawytscha</name>
    <dbReference type="NCBI Taxonomy" id="74940"/>
    <lineage>
        <taxon>Eukaryota</taxon>
        <taxon>Metazoa</taxon>
        <taxon>Chordata</taxon>
        <taxon>Craniata</taxon>
        <taxon>Vertebrata</taxon>
        <taxon>Euteleostomi</taxon>
        <taxon>Actinopterygii</taxon>
        <taxon>Neopterygii</taxon>
        <taxon>Teleostei</taxon>
        <taxon>Protacanthopterygii</taxon>
        <taxon>Salmoniformes</taxon>
        <taxon>Salmonidae</taxon>
        <taxon>Salmoninae</taxon>
        <taxon>Oncorhynchus</taxon>
    </lineage>
</organism>
<proteinExistence type="inferred from homology"/>
<feature type="region of interest" description="Disordered" evidence="7">
    <location>
        <begin position="127"/>
        <end position="236"/>
    </location>
</feature>
<dbReference type="PANTHER" id="PTHR24099:SF11">
    <property type="entry name" value="FIBRONECTIN TYPE III DOMAIN-CONTAINING 3BA-RELATED"/>
    <property type="match status" value="1"/>
</dbReference>
<feature type="compositionally biased region" description="Polar residues" evidence="7">
    <location>
        <begin position="195"/>
        <end position="214"/>
    </location>
</feature>
<evidence type="ECO:0000313" key="10">
    <source>
        <dbReference type="Ensembl" id="ENSOTSP00005142801.1"/>
    </source>
</evidence>
<feature type="domain" description="Fibronectin type-III" evidence="9">
    <location>
        <begin position="720"/>
        <end position="812"/>
    </location>
</feature>
<dbReference type="GeneTree" id="ENSGT00940000157005"/>
<comment type="subcellular location">
    <subcellularLocation>
        <location evidence="1">Membrane</location>
        <topology evidence="1">Single-pass membrane protein</topology>
    </subcellularLocation>
</comment>
<keyword evidence="4 8" id="KW-1133">Transmembrane helix</keyword>
<evidence type="ECO:0000256" key="2">
    <source>
        <dbReference type="ARBA" id="ARBA00022692"/>
    </source>
</evidence>
<dbReference type="FunFam" id="2.60.40.10:FF:000185">
    <property type="entry name" value="Fibronectin type III domain containing 3A"/>
    <property type="match status" value="1"/>
</dbReference>
<evidence type="ECO:0000313" key="11">
    <source>
        <dbReference type="Proteomes" id="UP000694402"/>
    </source>
</evidence>
<feature type="transmembrane region" description="Helical" evidence="8">
    <location>
        <begin position="1125"/>
        <end position="1148"/>
    </location>
</feature>
<dbReference type="PANTHER" id="PTHR24099">
    <property type="entry name" value="E3 UBIQUITIN-PROTEIN LIGASE TRIM36-RELATED"/>
    <property type="match status" value="1"/>
</dbReference>
<reference evidence="10" key="3">
    <citation type="submission" date="2025-09" db="UniProtKB">
        <authorList>
            <consortium name="Ensembl"/>
        </authorList>
    </citation>
    <scope>IDENTIFICATION</scope>
</reference>
<evidence type="ECO:0000256" key="1">
    <source>
        <dbReference type="ARBA" id="ARBA00004167"/>
    </source>
</evidence>
<evidence type="ECO:0000256" key="8">
    <source>
        <dbReference type="SAM" id="Phobius"/>
    </source>
</evidence>
<dbReference type="PRINTS" id="PR00014">
    <property type="entry name" value="FNTYPEIII"/>
</dbReference>
<feature type="domain" description="Fibronectin type-III" evidence="9">
    <location>
        <begin position="902"/>
        <end position="998"/>
    </location>
</feature>
<reference evidence="11" key="1">
    <citation type="journal article" date="2018" name="PLoS ONE">
        <title>Chinook salmon (Oncorhynchus tshawytscha) genome and transcriptome.</title>
        <authorList>
            <person name="Christensen K.A."/>
            <person name="Leong J.S."/>
            <person name="Sakhrani D."/>
            <person name="Biagi C.A."/>
            <person name="Minkley D.R."/>
            <person name="Withler R.E."/>
            <person name="Rondeau E.B."/>
            <person name="Koop B.F."/>
            <person name="Devlin R.H."/>
        </authorList>
    </citation>
    <scope>NUCLEOTIDE SEQUENCE [LARGE SCALE GENOMIC DNA]</scope>
</reference>
<dbReference type="AlphaFoldDB" id="A0AAZ3RN29"/>
<evidence type="ECO:0000256" key="6">
    <source>
        <dbReference type="ARBA" id="ARBA00038207"/>
    </source>
</evidence>
<feature type="compositionally biased region" description="Basic residues" evidence="7">
    <location>
        <begin position="215"/>
        <end position="225"/>
    </location>
</feature>
<dbReference type="PROSITE" id="PS50853">
    <property type="entry name" value="FN3"/>
    <property type="match status" value="8"/>
</dbReference>
<evidence type="ECO:0000256" key="3">
    <source>
        <dbReference type="ARBA" id="ARBA00022737"/>
    </source>
</evidence>
<evidence type="ECO:0000256" key="7">
    <source>
        <dbReference type="SAM" id="MobiDB-lite"/>
    </source>
</evidence>
<feature type="compositionally biased region" description="Polar residues" evidence="7">
    <location>
        <begin position="149"/>
        <end position="175"/>
    </location>
</feature>
<keyword evidence="3" id="KW-0677">Repeat</keyword>
<gene>
    <name evidence="10" type="primary">LOC112240063</name>
</gene>
<feature type="domain" description="Fibronectin type-III" evidence="9">
    <location>
        <begin position="630"/>
        <end position="719"/>
    </location>
</feature>
<keyword evidence="2 8" id="KW-0812">Transmembrane</keyword>
<accession>A0AAZ3RN29</accession>
<keyword evidence="11" id="KW-1185">Reference proteome</keyword>
<dbReference type="InterPro" id="IPR036116">
    <property type="entry name" value="FN3_sf"/>
</dbReference>
<feature type="compositionally biased region" description="Basic and acidic residues" evidence="7">
    <location>
        <begin position="137"/>
        <end position="148"/>
    </location>
</feature>
<reference evidence="10" key="2">
    <citation type="submission" date="2025-08" db="UniProtKB">
        <authorList>
            <consortium name="Ensembl"/>
        </authorList>
    </citation>
    <scope>IDENTIFICATION</scope>
</reference>
<feature type="domain" description="Fibronectin type-III" evidence="9">
    <location>
        <begin position="525"/>
        <end position="626"/>
    </location>
</feature>
<protein>
    <recommendedName>
        <fullName evidence="9">Fibronectin type-III domain-containing protein</fullName>
    </recommendedName>
</protein>
<dbReference type="Ensembl" id="ENSOTST00005169770.1">
    <property type="protein sequence ID" value="ENSOTSP00005142801.1"/>
    <property type="gene ID" value="ENSOTSG00005055948.1"/>
</dbReference>
<dbReference type="InterPro" id="IPR050617">
    <property type="entry name" value="E3_ligase_FN3/SPRY"/>
</dbReference>
<keyword evidence="5 8" id="KW-0472">Membrane</keyword>
<dbReference type="SMART" id="SM00060">
    <property type="entry name" value="FN3"/>
    <property type="match status" value="8"/>
</dbReference>
<evidence type="ECO:0000259" key="9">
    <source>
        <dbReference type="PROSITE" id="PS50853"/>
    </source>
</evidence>
<dbReference type="SUPFAM" id="SSF49265">
    <property type="entry name" value="Fibronectin type III"/>
    <property type="match status" value="6"/>
</dbReference>
<feature type="domain" description="Fibronectin type-III" evidence="9">
    <location>
        <begin position="228"/>
        <end position="330"/>
    </location>
</feature>
<evidence type="ECO:0000256" key="5">
    <source>
        <dbReference type="ARBA" id="ARBA00023136"/>
    </source>
</evidence>
<dbReference type="Pfam" id="PF00041">
    <property type="entry name" value="fn3"/>
    <property type="match status" value="4"/>
</dbReference>
<dbReference type="CDD" id="cd00063">
    <property type="entry name" value="FN3"/>
    <property type="match status" value="8"/>
</dbReference>
<feature type="domain" description="Fibronectin type-III" evidence="9">
    <location>
        <begin position="428"/>
        <end position="521"/>
    </location>
</feature>
<sequence>MYLPLMQHMVNGDAAQQVILVQVNPGETFTIRAEDGSLQCIQGPAEVPMMSPNGSIPPIHVPPGYISQVLEDNTGVRRVVVTPQSPECYPPSPGDLPPHQYYQHHLPPIYGEEIIPVYGMSSYVGREESYNKPPPKKMKEQRQLERQNRLNSPPSSLYKSLGSSHNGYRSENMSLGSMGGANSPGGKKPERRQLRSSPRSNEPDTHTQSPQGKYTHTHTRRHTHAHTQISEYSSDVSNVHARGARLSWAPPVGLVNRFSNSQSLTYEVSLSDKGRDGKYRLIYSGEELECHLKDLRPASDYHVRVSAVCNSNLRGVCSETGSFTTHTCPPDLPFPPKLSHRTKSTLTLQWKPPVDNGSKITNYLLEWDEGKKNSVFRECYFGSQRHCKLTRLCPAVGYTFRVAAHNDIGTSGFSTEVVFYTTGTLPSCPLAPRLLRAGVSWVTLEWGRPEGSANEELITYTLEIQEDNTGTDFHPKYTGDNLTSTVQGLKRSTQYKFRLIASNVEGGSKPSEVLVCTTCPDKPGPPSPPRVTTTTSYGFTITWGKHTNTRMHVFSVIINGDVKHNEHTSSKYSGQWEVAYSGPATECVCEELTPGTVYRLRVCSISTGGHSQVKHTHSVPVRTLSVVPEPCQPPRIVGKAKHKEVQLEWEGVCEECMFSLEMTSSEGDAEPSEVYNGTELQCSVGSLLPGATYNFRLRAANEAGFGEYSEAVEVTTAAGPPGQCVAPLITLNNTTCLTVSWEVLPEGSGSDISEYRLDWSREEEPMELIYCGPETQCEVSDLTPATHYCCRLQVYTHYCCRLQVYTHYCCRLQVHTHYCCRLQVYTHYCCRLQVHTHYCCRLQVYTHYCCRLQVYTHYCCRLQVYTHYCCRLQVYTHYSVNVIGCGPLSPPLVARTRPLPPAPPPLECSAAGPQSLKLKWGENAAHTHTRALLSNDMFYTLQMEDKNHRFVCIYRGPSHTYKVQRLTESTSYRFRIQACSDAGEGPFSDTHTFSTTKTVPSALKAPRVHQLEGNVCEVTWEAIPPMRGDRVNYVLQVLVGRESEYKQVFKGEESAFQITGLQGNTDYRFRVCACRRCQDTNHELCGPLSPSSLFTLRRQEQPCLGETSAVETVKGAGIISSDERFAAVVVCVFAGVSILMACLLQYFFMK</sequence>
<comment type="similarity">
    <text evidence="6">Belongs to the FNDC3 family.</text>
</comment>
<dbReference type="FunFam" id="2.60.40.10:FF:000180">
    <property type="entry name" value="Fibronectin type III domain containing 3A"/>
    <property type="match status" value="1"/>
</dbReference>
<dbReference type="InterPro" id="IPR003961">
    <property type="entry name" value="FN3_dom"/>
</dbReference>
<dbReference type="GO" id="GO:0016020">
    <property type="term" value="C:membrane"/>
    <property type="evidence" value="ECO:0007669"/>
    <property type="project" value="UniProtKB-SubCell"/>
</dbReference>
<dbReference type="Gene3D" id="2.60.40.10">
    <property type="entry name" value="Immunoglobulins"/>
    <property type="match status" value="8"/>
</dbReference>